<name>M1N5N4_9CLOT</name>
<accession>M1N5N4</accession>
<dbReference type="HOGENOM" id="CLU_055769_6_1_9"/>
<dbReference type="KEGG" id="csr:Cspa_c49590"/>
<dbReference type="Pfam" id="PF01418">
    <property type="entry name" value="HTH_6"/>
    <property type="match status" value="1"/>
</dbReference>
<dbReference type="PATRIC" id="fig|931276.5.peg.5002"/>
<dbReference type="InterPro" id="IPR009057">
    <property type="entry name" value="Homeodomain-like_sf"/>
</dbReference>
<feature type="domain" description="HTH rpiR-type" evidence="1">
    <location>
        <begin position="6"/>
        <end position="82"/>
    </location>
</feature>
<keyword evidence="3" id="KW-1185">Reference proteome</keyword>
<evidence type="ECO:0000313" key="3">
    <source>
        <dbReference type="Proteomes" id="UP000011728"/>
    </source>
</evidence>
<dbReference type="InterPro" id="IPR047640">
    <property type="entry name" value="RpiR-like"/>
</dbReference>
<sequence>MDLGTLLNRLLIILNNGKEDSTYYHIANILLCNFASIKDMTISEVADLCFVSKSTISKFTRYIGFDDFLELKLASSYKSDKYSNYLNYSDNILSYMENHTKEEYIDVIIDDLKLAKSSVDMNKIDELVEDLIKYDKVAAFGLLYSESAAMDLQIKLAYNEKYIITHINDVEQNEYIKNSAEGTLVIIFTNSGDYIKKYQLMAGNVDKNIFKQTKAKIVVITANKEMEKHPYVDLCITFQHASSVQTHSILFQVITDFIAIRYRKRKKEIDQV</sequence>
<dbReference type="PANTHER" id="PTHR30514">
    <property type="entry name" value="GLUCOKINASE"/>
    <property type="match status" value="1"/>
</dbReference>
<dbReference type="SUPFAM" id="SSF46689">
    <property type="entry name" value="Homeodomain-like"/>
    <property type="match status" value="1"/>
</dbReference>
<dbReference type="Gene3D" id="1.10.10.10">
    <property type="entry name" value="Winged helix-like DNA-binding domain superfamily/Winged helix DNA-binding domain"/>
    <property type="match status" value="1"/>
</dbReference>
<reference evidence="2 3" key="1">
    <citation type="submission" date="2013-02" db="EMBL/GenBank/DDBJ databases">
        <title>Genome sequence of Clostridium saccharoperbutylacetonicum N1-4(HMT).</title>
        <authorList>
            <person name="Poehlein A."/>
            <person name="Daniel R."/>
        </authorList>
    </citation>
    <scope>NUCLEOTIDE SEQUENCE [LARGE SCALE GENOMIC DNA]</scope>
    <source>
        <strain evidence="3">N1-4(HMT)</strain>
    </source>
</reference>
<proteinExistence type="predicted"/>
<dbReference type="GO" id="GO:0097367">
    <property type="term" value="F:carbohydrate derivative binding"/>
    <property type="evidence" value="ECO:0007669"/>
    <property type="project" value="InterPro"/>
</dbReference>
<dbReference type="AlphaFoldDB" id="M1N5N4"/>
<dbReference type="Gene3D" id="3.40.50.10490">
    <property type="entry name" value="Glucose-6-phosphate isomerase like protein, domain 1"/>
    <property type="match status" value="1"/>
</dbReference>
<evidence type="ECO:0000313" key="2">
    <source>
        <dbReference type="EMBL" id="AGF58712.1"/>
    </source>
</evidence>
<dbReference type="Proteomes" id="UP000011728">
    <property type="component" value="Chromosome"/>
</dbReference>
<dbReference type="InterPro" id="IPR036388">
    <property type="entry name" value="WH-like_DNA-bd_sf"/>
</dbReference>
<dbReference type="InterPro" id="IPR046348">
    <property type="entry name" value="SIS_dom_sf"/>
</dbReference>
<dbReference type="PANTHER" id="PTHR30514:SF1">
    <property type="entry name" value="HTH-TYPE TRANSCRIPTIONAL REGULATOR HEXR-RELATED"/>
    <property type="match status" value="1"/>
</dbReference>
<evidence type="ECO:0000259" key="1">
    <source>
        <dbReference type="PROSITE" id="PS51071"/>
    </source>
</evidence>
<dbReference type="GO" id="GO:0003677">
    <property type="term" value="F:DNA binding"/>
    <property type="evidence" value="ECO:0007669"/>
    <property type="project" value="InterPro"/>
</dbReference>
<protein>
    <submittedName>
        <fullName evidence="2">Transcriptional regulator, RpiR family</fullName>
    </submittedName>
</protein>
<organism evidence="2 3">
    <name type="scientific">Clostridium saccharoperbutylacetonicum N1-4(HMT)</name>
    <dbReference type="NCBI Taxonomy" id="931276"/>
    <lineage>
        <taxon>Bacteria</taxon>
        <taxon>Bacillati</taxon>
        <taxon>Bacillota</taxon>
        <taxon>Clostridia</taxon>
        <taxon>Eubacteriales</taxon>
        <taxon>Clostridiaceae</taxon>
        <taxon>Clostridium</taxon>
    </lineage>
</organism>
<gene>
    <name evidence="2" type="ORF">Cspa_c49590</name>
</gene>
<dbReference type="EMBL" id="CP004121">
    <property type="protein sequence ID" value="AGF58712.1"/>
    <property type="molecule type" value="Genomic_DNA"/>
</dbReference>
<dbReference type="eggNOG" id="COG1737">
    <property type="taxonomic scope" value="Bacteria"/>
</dbReference>
<dbReference type="STRING" id="36745.CLSAP_47290"/>
<dbReference type="GO" id="GO:0003700">
    <property type="term" value="F:DNA-binding transcription factor activity"/>
    <property type="evidence" value="ECO:0007669"/>
    <property type="project" value="InterPro"/>
</dbReference>
<dbReference type="SUPFAM" id="SSF53697">
    <property type="entry name" value="SIS domain"/>
    <property type="match status" value="1"/>
</dbReference>
<dbReference type="GO" id="GO:1901135">
    <property type="term" value="P:carbohydrate derivative metabolic process"/>
    <property type="evidence" value="ECO:0007669"/>
    <property type="project" value="InterPro"/>
</dbReference>
<dbReference type="InterPro" id="IPR000281">
    <property type="entry name" value="HTH_RpiR"/>
</dbReference>
<dbReference type="PROSITE" id="PS51071">
    <property type="entry name" value="HTH_RPIR"/>
    <property type="match status" value="1"/>
</dbReference>